<evidence type="ECO:0000313" key="3">
    <source>
        <dbReference type="EMBL" id="GAW80940.1"/>
    </source>
</evidence>
<reference evidence="4" key="1">
    <citation type="submission" date="2017-04" db="EMBL/GenBank/DDBJ databases">
        <title>Plasmodium gonderi genome.</title>
        <authorList>
            <person name="Arisue N."/>
            <person name="Honma H."/>
            <person name="Kawai S."/>
            <person name="Tougan T."/>
            <person name="Tanabe K."/>
            <person name="Horii T."/>
        </authorList>
    </citation>
    <scope>NUCLEOTIDE SEQUENCE [LARGE SCALE GENOMIC DNA]</scope>
    <source>
        <strain evidence="4">ATCC 30045</strain>
    </source>
</reference>
<evidence type="ECO:0000256" key="2">
    <source>
        <dbReference type="SAM" id="Phobius"/>
    </source>
</evidence>
<proteinExistence type="predicted"/>
<feature type="region of interest" description="Disordered" evidence="1">
    <location>
        <begin position="206"/>
        <end position="232"/>
    </location>
</feature>
<dbReference type="Proteomes" id="UP000195521">
    <property type="component" value="Unassembled WGS sequence"/>
</dbReference>
<dbReference type="OrthoDB" id="377203at2759"/>
<gene>
    <name evidence="3" type="ORF">PGO_091400</name>
</gene>
<keyword evidence="2" id="KW-0812">Transmembrane</keyword>
<dbReference type="GeneID" id="39747658"/>
<feature type="region of interest" description="Disordered" evidence="1">
    <location>
        <begin position="287"/>
        <end position="311"/>
    </location>
</feature>
<evidence type="ECO:0000256" key="1">
    <source>
        <dbReference type="SAM" id="MobiDB-lite"/>
    </source>
</evidence>
<dbReference type="EMBL" id="BDQF01000010">
    <property type="protein sequence ID" value="GAW80940.1"/>
    <property type="molecule type" value="Genomic_DNA"/>
</dbReference>
<dbReference type="OMA" id="FAHAGYN"/>
<feature type="transmembrane region" description="Helical" evidence="2">
    <location>
        <begin position="1410"/>
        <end position="1433"/>
    </location>
</feature>
<accession>A0A1Y1JFB4</accession>
<protein>
    <submittedName>
        <fullName evidence="3">Uncharacterized protein</fullName>
    </submittedName>
</protein>
<sequence length="1562" mass="185807">MEESYLQILVNNENFTYDKRSCLSMKYIYDKLFLHFCDFEKQLKMDINLCHSTSNKSKNKKEKQKNINVKNEKKKLTYICASTASVNTNSTLPNRRNVFLTNEPSRTKKIEYQNEQDVIFHNLAYSNLKSSILQYYIPPVGYSNQFILNKSKMDNVSNVINVNHMHPCTPHTECTEPSVTSSEKENMRSHDLGKIKKYIYTSKNKKWQESKHTTGMNRKSSGNKGNILSADEKTSEIRAMFQNVEEKKKGNYQSLGKRSKFRLYNYTSSEESIMSFSKFLPDSIRKKKKKKKNCKSTSSKRRKTNNKESEHDANTIFNNIIQLCKKNKIFTFKKTRKRSVSNCKFTHFKEEKKITSHHFLPDHGCKDETQWIFSKKFDNPSSVRNVSASSLNNNSCENSKENQLTGCIVGMNRNDVLQLKKKRSFSECSSILPRKSDHHSMTRVNKICRINAFHLCGAKKKGANCAAPTISNKVVESGENEKTKVLPVLMIEKREDEKKLLKIQILKGLNKRKYDPGHLERMVSRKCAPLTNQELKSVLNMDVEIEEDKKKKNSMKTKKKKFSQNNKKKFSQNNKKKFSQNNKKKFSQNDKKKFSQNNKKKLIPKFNIAKAWPSILKVHFCFLYLNENYEMVGHLYRHEYIYIDFYLTYVYIKALIKLKKYDYCLDYLLKINQIWNIDHVNIKCMKNFLFAKLYEKLKMYKLSAAEYSKVVFTHVEKHISNLETHAPIHERKKEYDINMIEIHPFIFSSLDKLIGTGQMKKSEEVAMLKYVQKNYHQGRRVINFYFCKVDCKDSSLHNPRDYMNTKNEITFDLSMHRYKNENFMNMVRQIRSSPFGRENVNKDLANCSNPTNVHYTNNSNSKSYWESKCNTCISNSVATNRGDMEYYKEVHPWRDRYIDKILDGKIQRMEMHMNESCHIGETKRIYKNGDKNREIIMSYEGDIPEKKRKNIGLLQMSRIKNSKVYINMNNHLMCITSDSDELLYEEDDVWKTDRCNFIDQDKRENFDYSKMEEKKFIMYFNNLIQMGYIKQDNKVLIHYEDLCVYLFRVYFHTNYKWVIRMVRNFVRNKFSNKNILNTARTFGIRLNLIDVYSEEGHIDDEVGSKRERLIRSKIFPSLCVKRVIHLGEYRMYIDKRNPIYSTCRIGKITLIDVLHIISFCHRNYDFVNSYCLSKYAMGRENVYVDEDAILLFVTSLTNLHDILKGRKHKIVQLVRLYNEKVNHTVQQKEHYFSKGSQNYIYRKDHLDYYICGVIYFLKGDFKKSFYCFKKCLSIKGGKFYLAYIYILHILSFSSPKCDIWGREKKRIFHECIRLKPFNILPYLIYCSSVIKRMQEDLNYERMKKDTKEKQKKKNMIIHATNFLKDIFTKATNLDDENIFIYNELFVYNFLRMNFIQCEMVLNKIFLKHDFFSIPCIFFPLSILLYNSGLFYYLCQKNMNKSEKCLIKILYNNPFDIKSLNLLTHILFIKKNKNWIHFFDYSIYLEKALLSQNIIDFHSQTYLCKTLFNKLTELRDLRLLERYYRALKRVRSVYPFVMNYIQTSYSSHMIGYPQCSVWGKVAV</sequence>
<feature type="compositionally biased region" description="Basic residues" evidence="1">
    <location>
        <begin position="287"/>
        <end position="304"/>
    </location>
</feature>
<keyword evidence="4" id="KW-1185">Reference proteome</keyword>
<keyword evidence="2" id="KW-0472">Membrane</keyword>
<keyword evidence="2" id="KW-1133">Transmembrane helix</keyword>
<feature type="region of interest" description="Disordered" evidence="1">
    <location>
        <begin position="548"/>
        <end position="593"/>
    </location>
</feature>
<organism evidence="3 4">
    <name type="scientific">Plasmodium gonderi</name>
    <dbReference type="NCBI Taxonomy" id="77519"/>
    <lineage>
        <taxon>Eukaryota</taxon>
        <taxon>Sar</taxon>
        <taxon>Alveolata</taxon>
        <taxon>Apicomplexa</taxon>
        <taxon>Aconoidasida</taxon>
        <taxon>Haemosporida</taxon>
        <taxon>Plasmodiidae</taxon>
        <taxon>Plasmodium</taxon>
        <taxon>Plasmodium (Plasmodium)</taxon>
    </lineage>
</organism>
<evidence type="ECO:0000313" key="4">
    <source>
        <dbReference type="Proteomes" id="UP000195521"/>
    </source>
</evidence>
<comment type="caution">
    <text evidence="3">The sequence shown here is derived from an EMBL/GenBank/DDBJ whole genome shotgun (WGS) entry which is preliminary data.</text>
</comment>
<dbReference type="RefSeq" id="XP_028543529.1">
    <property type="nucleotide sequence ID" value="XM_028687728.1"/>
</dbReference>
<feature type="compositionally biased region" description="Polar residues" evidence="1">
    <location>
        <begin position="213"/>
        <end position="226"/>
    </location>
</feature>
<feature type="compositionally biased region" description="Basic residues" evidence="1">
    <location>
        <begin position="551"/>
        <end position="586"/>
    </location>
</feature>
<name>A0A1Y1JFB4_PLAGO</name>